<dbReference type="InterPro" id="IPR003439">
    <property type="entry name" value="ABC_transporter-like_ATP-bd"/>
</dbReference>
<dbReference type="Gene3D" id="3.40.50.300">
    <property type="entry name" value="P-loop containing nucleotide triphosphate hydrolases"/>
    <property type="match status" value="1"/>
</dbReference>
<dbReference type="Pfam" id="PF00005">
    <property type="entry name" value="ABC_tran"/>
    <property type="match status" value="1"/>
</dbReference>
<dbReference type="EMBL" id="CP002628">
    <property type="protein sequence ID" value="AEB07582.1"/>
    <property type="molecule type" value="Genomic_DNA"/>
</dbReference>
<dbReference type="KEGG" id="cgo:Corgl_1482"/>
<keyword evidence="6" id="KW-0046">Antibiotic resistance</keyword>
<dbReference type="GO" id="GO:0005886">
    <property type="term" value="C:plasma membrane"/>
    <property type="evidence" value="ECO:0007669"/>
    <property type="project" value="UniProtKB-SubCell"/>
</dbReference>
<evidence type="ECO:0000256" key="4">
    <source>
        <dbReference type="ARBA" id="ARBA00022741"/>
    </source>
</evidence>
<evidence type="ECO:0000256" key="3">
    <source>
        <dbReference type="ARBA" id="ARBA00022448"/>
    </source>
</evidence>
<dbReference type="InterPro" id="IPR003593">
    <property type="entry name" value="AAA+_ATPase"/>
</dbReference>
<evidence type="ECO:0000259" key="7">
    <source>
        <dbReference type="PROSITE" id="PS50893"/>
    </source>
</evidence>
<keyword evidence="9" id="KW-1185">Reference proteome</keyword>
<organism evidence="8 9">
    <name type="scientific">Coriobacterium glomerans (strain ATCC 49209 / DSM 20642 / JCM 10262 / PW2)</name>
    <dbReference type="NCBI Taxonomy" id="700015"/>
    <lineage>
        <taxon>Bacteria</taxon>
        <taxon>Bacillati</taxon>
        <taxon>Actinomycetota</taxon>
        <taxon>Coriobacteriia</taxon>
        <taxon>Coriobacteriales</taxon>
        <taxon>Coriobacteriaceae</taxon>
        <taxon>Coriobacterium</taxon>
    </lineage>
</organism>
<protein>
    <submittedName>
        <fullName evidence="8">ABC transporter related protein</fullName>
    </submittedName>
</protein>
<sequence>MIEVKGVSKHYRKCTALDDVTFNIGRGHITGLLGENGAGKSTMLRVLAGTLRSDSGTVRINEATTAERQRRIQTTLLLAGEAGLYEELTAFENILYFARLRALDLRVARQRIRMLSERFDMDGFLDRRVSELSCGMRQKTAIVRALIHDPDIIMLDEPESGLDFVASSTMNEFLRESVKWGRIVIISSHSAGEILDLCDQVVVLKQGRVVTCEDLRTLTRGKSLSEAFATVRSLVTRR</sequence>
<dbReference type="PANTHER" id="PTHR42711">
    <property type="entry name" value="ABC TRANSPORTER ATP-BINDING PROTEIN"/>
    <property type="match status" value="1"/>
</dbReference>
<keyword evidence="3" id="KW-0813">Transport</keyword>
<name>F2N8Y2_CORGP</name>
<accession>F2N8Y2</accession>
<dbReference type="eggNOG" id="COG1131">
    <property type="taxonomic scope" value="Bacteria"/>
</dbReference>
<dbReference type="GO" id="GO:0016887">
    <property type="term" value="F:ATP hydrolysis activity"/>
    <property type="evidence" value="ECO:0007669"/>
    <property type="project" value="InterPro"/>
</dbReference>
<feature type="domain" description="ABC transporter" evidence="7">
    <location>
        <begin position="2"/>
        <end position="231"/>
    </location>
</feature>
<dbReference type="InterPro" id="IPR050763">
    <property type="entry name" value="ABC_transporter_ATP-binding"/>
</dbReference>
<evidence type="ECO:0000313" key="8">
    <source>
        <dbReference type="EMBL" id="AEB07582.1"/>
    </source>
</evidence>
<comment type="similarity">
    <text evidence="2">Belongs to the ABC transporter superfamily.</text>
</comment>
<proteinExistence type="inferred from homology"/>
<dbReference type="GO" id="GO:0046677">
    <property type="term" value="P:response to antibiotic"/>
    <property type="evidence" value="ECO:0007669"/>
    <property type="project" value="UniProtKB-KW"/>
</dbReference>
<keyword evidence="4" id="KW-0547">Nucleotide-binding</keyword>
<dbReference type="PROSITE" id="PS50893">
    <property type="entry name" value="ABC_TRANSPORTER_2"/>
    <property type="match status" value="1"/>
</dbReference>
<dbReference type="Proteomes" id="UP000006851">
    <property type="component" value="Chromosome"/>
</dbReference>
<evidence type="ECO:0000313" key="9">
    <source>
        <dbReference type="Proteomes" id="UP000006851"/>
    </source>
</evidence>
<dbReference type="PANTHER" id="PTHR42711:SF5">
    <property type="entry name" value="ABC TRANSPORTER ATP-BINDING PROTEIN NATA"/>
    <property type="match status" value="1"/>
</dbReference>
<dbReference type="SUPFAM" id="SSF52540">
    <property type="entry name" value="P-loop containing nucleoside triphosphate hydrolases"/>
    <property type="match status" value="1"/>
</dbReference>
<keyword evidence="5" id="KW-0067">ATP-binding</keyword>
<dbReference type="SMART" id="SM00382">
    <property type="entry name" value="AAA"/>
    <property type="match status" value="1"/>
</dbReference>
<dbReference type="InterPro" id="IPR027417">
    <property type="entry name" value="P-loop_NTPase"/>
</dbReference>
<gene>
    <name evidence="8" type="ordered locus">Corgl_1482</name>
</gene>
<dbReference type="GO" id="GO:0005524">
    <property type="term" value="F:ATP binding"/>
    <property type="evidence" value="ECO:0007669"/>
    <property type="project" value="UniProtKB-KW"/>
</dbReference>
<evidence type="ECO:0000256" key="2">
    <source>
        <dbReference type="ARBA" id="ARBA00005417"/>
    </source>
</evidence>
<evidence type="ECO:0000256" key="5">
    <source>
        <dbReference type="ARBA" id="ARBA00022840"/>
    </source>
</evidence>
<dbReference type="RefSeq" id="WP_013709324.1">
    <property type="nucleotide sequence ID" value="NC_015389.1"/>
</dbReference>
<comment type="subcellular location">
    <subcellularLocation>
        <location evidence="1">Cell membrane</location>
        <topology evidence="1">Peripheral membrane protein</topology>
    </subcellularLocation>
</comment>
<dbReference type="AlphaFoldDB" id="F2N8Y2"/>
<dbReference type="STRING" id="700015.Corgl_1482"/>
<evidence type="ECO:0000256" key="6">
    <source>
        <dbReference type="ARBA" id="ARBA00023251"/>
    </source>
</evidence>
<dbReference type="HOGENOM" id="CLU_000604_1_2_11"/>
<evidence type="ECO:0000256" key="1">
    <source>
        <dbReference type="ARBA" id="ARBA00004202"/>
    </source>
</evidence>
<reference evidence="9" key="1">
    <citation type="journal article" date="2013" name="Stand. Genomic Sci.">
        <title>Complete genome sequence of Coriobacterium glomerans type strain (PW2(T)) from the midgut of Pyrrhocoris apterus L. (red soldier bug).</title>
        <authorList>
            <person name="Stackebrandt E."/>
            <person name="Zeytun A."/>
            <person name="Lapidus A."/>
            <person name="Nolan M."/>
            <person name="Lucas S."/>
            <person name="Hammon N."/>
            <person name="Deshpande S."/>
            <person name="Cheng J.F."/>
            <person name="Tapia R."/>
            <person name="Goodwin L.A."/>
            <person name="Pitluck S."/>
            <person name="Liolios K."/>
            <person name="Pagani I."/>
            <person name="Ivanova N."/>
            <person name="Mavromatis K."/>
            <person name="Mikhailova N."/>
            <person name="Huntemann M."/>
            <person name="Pati A."/>
            <person name="Chen A."/>
            <person name="Palaniappan K."/>
            <person name="Chang Y.J."/>
            <person name="Land M."/>
            <person name="Hauser L."/>
            <person name="Rohde M."/>
            <person name="Pukall R."/>
            <person name="Goker M."/>
            <person name="Detter J.C."/>
            <person name="Woyke T."/>
            <person name="Bristow J."/>
            <person name="Eisen J.A."/>
            <person name="Markowitz V."/>
            <person name="Hugenholtz P."/>
            <person name="Kyrpides N.C."/>
            <person name="Klenk H.P."/>
        </authorList>
    </citation>
    <scope>NUCLEOTIDE SEQUENCE</scope>
    <source>
        <strain evidence="9">ATCC 49209 / DSM 20642 / JCM 10262 / PW2</strain>
    </source>
</reference>